<gene>
    <name evidence="2" type="ORF">PXEA_LOCUS31880</name>
</gene>
<sequence length="205" mass="22431">MRSRESAFREIQSQCSNILAFAWLRQSLLGSTGPLAGLEGSLTLPFPSCGVLFAASEPPIRLQVRQERQSSANDFLTSVGALFVHKPTVGSLTLANKGRCMMYRRTHDFPPTLITTSTTATGLSDCRSQKVNKRERESKIDEEMQREEESADGRLSETLAAKLSLALATHASGRGRGARNVSDEGWTVPVCRCFLPVAEMLLLGE</sequence>
<keyword evidence="3" id="KW-1185">Reference proteome</keyword>
<organism evidence="2 3">
    <name type="scientific">Protopolystoma xenopodis</name>
    <dbReference type="NCBI Taxonomy" id="117903"/>
    <lineage>
        <taxon>Eukaryota</taxon>
        <taxon>Metazoa</taxon>
        <taxon>Spiralia</taxon>
        <taxon>Lophotrochozoa</taxon>
        <taxon>Platyhelminthes</taxon>
        <taxon>Monogenea</taxon>
        <taxon>Polyopisthocotylea</taxon>
        <taxon>Polystomatidea</taxon>
        <taxon>Polystomatidae</taxon>
        <taxon>Protopolystoma</taxon>
    </lineage>
</organism>
<accession>A0A448XJX3</accession>
<feature type="compositionally biased region" description="Basic and acidic residues" evidence="1">
    <location>
        <begin position="132"/>
        <end position="154"/>
    </location>
</feature>
<comment type="caution">
    <text evidence="2">The sequence shown here is derived from an EMBL/GenBank/DDBJ whole genome shotgun (WGS) entry which is preliminary data.</text>
</comment>
<name>A0A448XJX3_9PLAT</name>
<protein>
    <submittedName>
        <fullName evidence="2">Uncharacterized protein</fullName>
    </submittedName>
</protein>
<evidence type="ECO:0000313" key="2">
    <source>
        <dbReference type="EMBL" id="VEL38440.1"/>
    </source>
</evidence>
<evidence type="ECO:0000313" key="3">
    <source>
        <dbReference type="Proteomes" id="UP000784294"/>
    </source>
</evidence>
<dbReference type="AlphaFoldDB" id="A0A448XJX3"/>
<dbReference type="Proteomes" id="UP000784294">
    <property type="component" value="Unassembled WGS sequence"/>
</dbReference>
<feature type="region of interest" description="Disordered" evidence="1">
    <location>
        <begin position="127"/>
        <end position="154"/>
    </location>
</feature>
<proteinExistence type="predicted"/>
<dbReference type="EMBL" id="CAAALY010257940">
    <property type="protein sequence ID" value="VEL38440.1"/>
    <property type="molecule type" value="Genomic_DNA"/>
</dbReference>
<reference evidence="2" key="1">
    <citation type="submission" date="2018-11" db="EMBL/GenBank/DDBJ databases">
        <authorList>
            <consortium name="Pathogen Informatics"/>
        </authorList>
    </citation>
    <scope>NUCLEOTIDE SEQUENCE</scope>
</reference>
<evidence type="ECO:0000256" key="1">
    <source>
        <dbReference type="SAM" id="MobiDB-lite"/>
    </source>
</evidence>